<sequence>MLGQEANLIIDWFKHYYENYKGHEFIDIDALDSLIKLRSGYTAETLGLVMRLTAQLRRPVDQVVLDGIVGQLSELDLAGRAAALIQRHAAGEDINLPYELHKLTTSAKERMTQGSAHEWIDRDVVSILEEEAGDHGIKLPTLLLSQNVKGLLGGASVAVAARPDKGKTSLLAAILTHAAPQLPKYFDEDRPILWLNNEGRGDRIIPRVYQAALDCNVDQLYAKSNAGVLVPEYIAKVGRRDRIRIKDMHGASLPELEQVIEAMKPAIVCCDMVANYRLPGGSGAGNKTDEIEEKWIQLREMAVRHDFIHFGTIQVSAQDGDDCLYPPYGALKDSKTGVQGATDIILMMGALNDAKMQSLRGLSTPKNKYALPGRQSHVQGEVYFDAPNCQFRDGADSPT</sequence>
<protein>
    <submittedName>
        <fullName evidence="1">DNA helicase</fullName>
    </submittedName>
</protein>
<gene>
    <name evidence="1" type="ORF">phiB1_1_14</name>
</gene>
<proteinExistence type="predicted"/>
<reference evidence="1 2" key="1">
    <citation type="submission" date="2020-04" db="EMBL/GenBank/DDBJ databases">
        <authorList>
            <person name="Martino G."/>
            <person name="Holtappels D."/>
            <person name="Wagemans J."/>
            <person name="Lavigne R."/>
            <person name="Turina M."/>
            <person name="Ciuffo M."/>
        </authorList>
    </citation>
    <scope>NUCLEOTIDE SEQUENCE [LARGE SCALE GENOMIC DNA]</scope>
</reference>
<accession>A0A7D7F582</accession>
<dbReference type="GO" id="GO:0004386">
    <property type="term" value="F:helicase activity"/>
    <property type="evidence" value="ECO:0007669"/>
    <property type="project" value="UniProtKB-KW"/>
</dbReference>
<dbReference type="EMBL" id="MT354570">
    <property type="protein sequence ID" value="QMP84041.1"/>
    <property type="molecule type" value="Genomic_DNA"/>
</dbReference>
<keyword evidence="1" id="KW-0347">Helicase</keyword>
<evidence type="ECO:0000313" key="2">
    <source>
        <dbReference type="Proteomes" id="UP000515318"/>
    </source>
</evidence>
<keyword evidence="1" id="KW-0067">ATP-binding</keyword>
<evidence type="ECO:0000313" key="1">
    <source>
        <dbReference type="EMBL" id="QMP84041.1"/>
    </source>
</evidence>
<name>A0A7D7F582_9CAUD</name>
<dbReference type="Proteomes" id="UP000515318">
    <property type="component" value="Segment"/>
</dbReference>
<dbReference type="Pfam" id="PF13481">
    <property type="entry name" value="AAA_25"/>
    <property type="match status" value="1"/>
</dbReference>
<dbReference type="SUPFAM" id="SSF52540">
    <property type="entry name" value="P-loop containing nucleoside triphosphate hydrolases"/>
    <property type="match status" value="1"/>
</dbReference>
<keyword evidence="1" id="KW-0547">Nucleotide-binding</keyword>
<dbReference type="Gene3D" id="3.40.50.300">
    <property type="entry name" value="P-loop containing nucleotide triphosphate hydrolases"/>
    <property type="match status" value="1"/>
</dbReference>
<organism evidence="1 2">
    <name type="scientific">Pseudomonas phage phiB1_1</name>
    <dbReference type="NCBI Taxonomy" id="2755402"/>
    <lineage>
        <taxon>Viruses</taxon>
        <taxon>Duplodnaviria</taxon>
        <taxon>Heunggongvirae</taxon>
        <taxon>Uroviricota</taxon>
        <taxon>Caudoviricetes</taxon>
        <taxon>Autographivirales</taxon>
        <taxon>Autoscriptoviridae</taxon>
        <taxon>Krylovirinae</taxon>
        <taxon>Torinorumvirus</taxon>
        <taxon>Torinorumvirus B11</taxon>
    </lineage>
</organism>
<dbReference type="InterPro" id="IPR027417">
    <property type="entry name" value="P-loop_NTPase"/>
</dbReference>
<keyword evidence="2" id="KW-1185">Reference proteome</keyword>
<keyword evidence="1" id="KW-0378">Hydrolase</keyword>